<comment type="caution">
    <text evidence="2">The sequence shown here is derived from an EMBL/GenBank/DDBJ whole genome shotgun (WGS) entry which is preliminary data.</text>
</comment>
<keyword evidence="3" id="KW-1185">Reference proteome</keyword>
<keyword evidence="1" id="KW-0472">Membrane</keyword>
<protein>
    <submittedName>
        <fullName evidence="2">Uncharacterized protein</fullName>
    </submittedName>
</protein>
<accession>E7N166</accession>
<keyword evidence="1" id="KW-0812">Transmembrane</keyword>
<name>E7N166_9FIRM</name>
<gene>
    <name evidence="2" type="ORF">HMPREF9555_00717</name>
</gene>
<organism evidence="2 3">
    <name type="scientific">Selenomonas artemidis F0399</name>
    <dbReference type="NCBI Taxonomy" id="749551"/>
    <lineage>
        <taxon>Bacteria</taxon>
        <taxon>Bacillati</taxon>
        <taxon>Bacillota</taxon>
        <taxon>Negativicutes</taxon>
        <taxon>Selenomonadales</taxon>
        <taxon>Selenomonadaceae</taxon>
        <taxon>Selenomonas</taxon>
    </lineage>
</organism>
<feature type="transmembrane region" description="Helical" evidence="1">
    <location>
        <begin position="85"/>
        <end position="106"/>
    </location>
</feature>
<proteinExistence type="predicted"/>
<feature type="transmembrane region" description="Helical" evidence="1">
    <location>
        <begin position="158"/>
        <end position="183"/>
    </location>
</feature>
<evidence type="ECO:0000313" key="3">
    <source>
        <dbReference type="Proteomes" id="UP000004633"/>
    </source>
</evidence>
<feature type="transmembrane region" description="Helical" evidence="1">
    <location>
        <begin position="118"/>
        <end position="138"/>
    </location>
</feature>
<evidence type="ECO:0000313" key="2">
    <source>
        <dbReference type="EMBL" id="EFW30087.1"/>
    </source>
</evidence>
<dbReference type="Proteomes" id="UP000004633">
    <property type="component" value="Unassembled WGS sequence"/>
</dbReference>
<dbReference type="AlphaFoldDB" id="E7N166"/>
<dbReference type="HOGENOM" id="CLU_1377301_0_0_9"/>
<reference evidence="2 3" key="1">
    <citation type="submission" date="2010-08" db="EMBL/GenBank/DDBJ databases">
        <authorList>
            <person name="Weinstock G."/>
            <person name="Sodergren E."/>
            <person name="Clifton S."/>
            <person name="Fulton L."/>
            <person name="Fulton B."/>
            <person name="Courtney L."/>
            <person name="Fronick C."/>
            <person name="Harrison M."/>
            <person name="Strong C."/>
            <person name="Farmer C."/>
            <person name="Delahaunty K."/>
            <person name="Markovic C."/>
            <person name="Hall O."/>
            <person name="Minx P."/>
            <person name="Tomlinson C."/>
            <person name="Mitreva M."/>
            <person name="Hou S."/>
            <person name="Chen J."/>
            <person name="Wollam A."/>
            <person name="Pepin K.H."/>
            <person name="Johnson M."/>
            <person name="Bhonagiri V."/>
            <person name="Zhang X."/>
            <person name="Suruliraj S."/>
            <person name="Warren W."/>
            <person name="Chinwalla A."/>
            <person name="Mardis E.R."/>
            <person name="Wilson R.K."/>
        </authorList>
    </citation>
    <scope>NUCLEOTIDE SEQUENCE [LARGE SCALE GENOMIC DNA]</scope>
    <source>
        <strain evidence="2 3">F0399</strain>
    </source>
</reference>
<feature type="transmembrane region" description="Helical" evidence="1">
    <location>
        <begin position="20"/>
        <end position="41"/>
    </location>
</feature>
<dbReference type="STRING" id="749551.HMPREF9555_00717"/>
<evidence type="ECO:0000256" key="1">
    <source>
        <dbReference type="SAM" id="Phobius"/>
    </source>
</evidence>
<sequence>MLYEKEPLMQKLRAVFDRRISPLPYVLCSGILTAAGIWILWHWGEVVDVLSALMMQVLAPIFVPAAERLPDAPDRYTLDFVDYCVYTLCLPLAPALPLVPQLYLAVCRLRDAGRPLKYLWIPLGTFLALTALNILYVWVRVTFMPPDPFRVQNSMGPYGSTIFVSILWFLLTICIAQLIFILFGCFKRKKDPAAEHTV</sequence>
<keyword evidence="1" id="KW-1133">Transmembrane helix</keyword>
<dbReference type="EMBL" id="AECV01000009">
    <property type="protein sequence ID" value="EFW30087.1"/>
    <property type="molecule type" value="Genomic_DNA"/>
</dbReference>